<protein>
    <submittedName>
        <fullName evidence="1">Uncharacterized protein</fullName>
    </submittedName>
</protein>
<accession>A0A399M927</accession>
<reference evidence="1 2" key="1">
    <citation type="submission" date="2018-08" db="EMBL/GenBank/DDBJ databases">
        <title>Draft genome sequence of the cyanotroph, Pseudomonas monteilii BCN3.</title>
        <authorList>
            <person name="Jones L.B."/>
            <person name="Kunz D.A."/>
        </authorList>
    </citation>
    <scope>NUCLEOTIDE SEQUENCE [LARGE SCALE GENOMIC DNA]</scope>
    <source>
        <strain evidence="1 2">BCN3</strain>
    </source>
</reference>
<evidence type="ECO:0000313" key="2">
    <source>
        <dbReference type="Proteomes" id="UP000265875"/>
    </source>
</evidence>
<sequence>MRRKAIKKMKKPIKKKPIPGDIYAVPLNEGETKFGYVRMYIEPNIAILPIISIGGLIKVGDIINTDTHTDYLSFRTAIEKNEWPYIGNIPFNDADSAWPGPKKQVSKIRPDLRMVIHKGHLISEKEFGEYDSLPEFKKFNDSQLISQILVLESEFNTIAVADHQSSNRGL</sequence>
<organism evidence="1 2">
    <name type="scientific">Pseudomonas monteilii</name>
    <dbReference type="NCBI Taxonomy" id="76759"/>
    <lineage>
        <taxon>Bacteria</taxon>
        <taxon>Pseudomonadati</taxon>
        <taxon>Pseudomonadota</taxon>
        <taxon>Gammaproteobacteria</taxon>
        <taxon>Pseudomonadales</taxon>
        <taxon>Pseudomonadaceae</taxon>
        <taxon>Pseudomonas</taxon>
    </lineage>
</organism>
<evidence type="ECO:0000313" key="1">
    <source>
        <dbReference type="EMBL" id="RII77777.1"/>
    </source>
</evidence>
<name>A0A399M927_9PSED</name>
<dbReference type="AlphaFoldDB" id="A0A399M927"/>
<comment type="caution">
    <text evidence="1">The sequence shown here is derived from an EMBL/GenBank/DDBJ whole genome shotgun (WGS) entry which is preliminary data.</text>
</comment>
<dbReference type="Proteomes" id="UP000265875">
    <property type="component" value="Unassembled WGS sequence"/>
</dbReference>
<dbReference type="EMBL" id="QWLL01000027">
    <property type="protein sequence ID" value="RII77777.1"/>
    <property type="molecule type" value="Genomic_DNA"/>
</dbReference>
<proteinExistence type="predicted"/>
<gene>
    <name evidence="1" type="ORF">D0894_11215</name>
</gene>